<dbReference type="Gene3D" id="3.90.190.10">
    <property type="entry name" value="Protein tyrosine phosphatase superfamily"/>
    <property type="match status" value="1"/>
</dbReference>
<dbReference type="AlphaFoldDB" id="A0AAE0I6B6"/>
<dbReference type="InterPro" id="IPR029021">
    <property type="entry name" value="Prot-tyrosine_phosphatase-like"/>
</dbReference>
<accession>A0AAE0I6B6</accession>
<feature type="domain" description="Tyrosine-protein phosphatase" evidence="2">
    <location>
        <begin position="91"/>
        <end position="260"/>
    </location>
</feature>
<dbReference type="GO" id="GO:0005654">
    <property type="term" value="C:nucleoplasm"/>
    <property type="evidence" value="ECO:0007669"/>
    <property type="project" value="TreeGrafter"/>
</dbReference>
<feature type="region of interest" description="Disordered" evidence="1">
    <location>
        <begin position="266"/>
        <end position="286"/>
    </location>
</feature>
<keyword evidence="4" id="KW-1185">Reference proteome</keyword>
<dbReference type="GO" id="GO:1990444">
    <property type="term" value="F:F-box domain binding"/>
    <property type="evidence" value="ECO:0007669"/>
    <property type="project" value="TreeGrafter"/>
</dbReference>
<sequence length="334" mass="36513">MNFTNGGEGGSTLPHGAIPTSLYSSRPPSPPYIHVPSIAVEGKVSLSIVPSFNGIDSSQLTQEDLEIITQNGKRQIALDTTGEWRYESRRKAQPILDFLYLGPIAITRDPEFLRDNGITMVLTVLEERIVVTFGNLRKRIEGLGVVVDGIVVNSVYQLNGIFGVAVKKINEHLLEVYRSQAVGQNGDGGIAIDNGREFKRGKVLVCCETGNGSSAAICAAYLMNVFGLDYIKAMQFVGLQRFCTNFDDDSKRILQAHDELLKARRDVSAAQKPVPNSSIFMGTRQQHSKRHIEDTMDITEDGMDGANLGGEMDEERYVSRGFAPFVQGGPSSGL</sequence>
<dbReference type="SUPFAM" id="SSF52799">
    <property type="entry name" value="(Phosphotyrosine protein) phosphatases II"/>
    <property type="match status" value="1"/>
</dbReference>
<evidence type="ECO:0000313" key="3">
    <source>
        <dbReference type="EMBL" id="KAK3319286.1"/>
    </source>
</evidence>
<reference evidence="3" key="1">
    <citation type="journal article" date="2023" name="Mol. Phylogenet. Evol.">
        <title>Genome-scale phylogeny and comparative genomics of the fungal order Sordariales.</title>
        <authorList>
            <person name="Hensen N."/>
            <person name="Bonometti L."/>
            <person name="Westerberg I."/>
            <person name="Brannstrom I.O."/>
            <person name="Guillou S."/>
            <person name="Cros-Aarteil S."/>
            <person name="Calhoun S."/>
            <person name="Haridas S."/>
            <person name="Kuo A."/>
            <person name="Mondo S."/>
            <person name="Pangilinan J."/>
            <person name="Riley R."/>
            <person name="LaButti K."/>
            <person name="Andreopoulos B."/>
            <person name="Lipzen A."/>
            <person name="Chen C."/>
            <person name="Yan M."/>
            <person name="Daum C."/>
            <person name="Ng V."/>
            <person name="Clum A."/>
            <person name="Steindorff A."/>
            <person name="Ohm R.A."/>
            <person name="Martin F."/>
            <person name="Silar P."/>
            <person name="Natvig D.O."/>
            <person name="Lalanne C."/>
            <person name="Gautier V."/>
            <person name="Ament-Velasquez S.L."/>
            <person name="Kruys A."/>
            <person name="Hutchinson M.I."/>
            <person name="Powell A.J."/>
            <person name="Barry K."/>
            <person name="Miller A.N."/>
            <person name="Grigoriev I.V."/>
            <person name="Debuchy R."/>
            <person name="Gladieux P."/>
            <person name="Hiltunen Thoren M."/>
            <person name="Johannesson H."/>
        </authorList>
    </citation>
    <scope>NUCLEOTIDE SEQUENCE</scope>
    <source>
        <strain evidence="3">CBS 118394</strain>
    </source>
</reference>
<dbReference type="InterPro" id="IPR020422">
    <property type="entry name" value="TYR_PHOSPHATASE_DUAL_dom"/>
</dbReference>
<dbReference type="InterPro" id="IPR052449">
    <property type="entry name" value="STYX-Interacting_Phosphatase"/>
</dbReference>
<name>A0AAE0I6B6_9PEZI</name>
<dbReference type="EMBL" id="JAUEDM010000004">
    <property type="protein sequence ID" value="KAK3319286.1"/>
    <property type="molecule type" value="Genomic_DNA"/>
</dbReference>
<feature type="compositionally biased region" description="Polar residues" evidence="1">
    <location>
        <begin position="274"/>
        <end position="285"/>
    </location>
</feature>
<reference evidence="3" key="2">
    <citation type="submission" date="2023-06" db="EMBL/GenBank/DDBJ databases">
        <authorList>
            <consortium name="Lawrence Berkeley National Laboratory"/>
            <person name="Haridas S."/>
            <person name="Hensen N."/>
            <person name="Bonometti L."/>
            <person name="Westerberg I."/>
            <person name="Brannstrom I.O."/>
            <person name="Guillou S."/>
            <person name="Cros-Aarteil S."/>
            <person name="Calhoun S."/>
            <person name="Kuo A."/>
            <person name="Mondo S."/>
            <person name="Pangilinan J."/>
            <person name="Riley R."/>
            <person name="Labutti K."/>
            <person name="Andreopoulos B."/>
            <person name="Lipzen A."/>
            <person name="Chen C."/>
            <person name="Yanf M."/>
            <person name="Daum C."/>
            <person name="Ng V."/>
            <person name="Clum A."/>
            <person name="Steindorff A."/>
            <person name="Ohm R."/>
            <person name="Martin F."/>
            <person name="Silar P."/>
            <person name="Natvig D."/>
            <person name="Lalanne C."/>
            <person name="Gautier V."/>
            <person name="Ament-Velasquez S.L."/>
            <person name="Kruys A."/>
            <person name="Hutchinson M.I."/>
            <person name="Powell A.J."/>
            <person name="Barry K."/>
            <person name="Miller A.N."/>
            <person name="Grigoriev I.V."/>
            <person name="Debuchy R."/>
            <person name="Gladieux P."/>
            <person name="Thoren M.H."/>
            <person name="Johannesson H."/>
        </authorList>
    </citation>
    <scope>NUCLEOTIDE SEQUENCE</scope>
    <source>
        <strain evidence="3">CBS 118394</strain>
    </source>
</reference>
<feature type="region of interest" description="Disordered" evidence="1">
    <location>
        <begin position="1"/>
        <end position="21"/>
    </location>
</feature>
<dbReference type="CDD" id="cd14498">
    <property type="entry name" value="DSP"/>
    <property type="match status" value="1"/>
</dbReference>
<comment type="caution">
    <text evidence="3">The sequence shown here is derived from an EMBL/GenBank/DDBJ whole genome shotgun (WGS) entry which is preliminary data.</text>
</comment>
<dbReference type="PANTHER" id="PTHR46588:SF1">
    <property type="entry name" value="SERINE_THREONINE_TYROSINE-INTERACTING PROTEIN"/>
    <property type="match status" value="1"/>
</dbReference>
<feature type="compositionally biased region" description="Gly residues" evidence="1">
    <location>
        <begin position="1"/>
        <end position="10"/>
    </location>
</feature>
<dbReference type="SMART" id="SM00195">
    <property type="entry name" value="DSPc"/>
    <property type="match status" value="1"/>
</dbReference>
<dbReference type="Proteomes" id="UP001283341">
    <property type="component" value="Unassembled WGS sequence"/>
</dbReference>
<organism evidence="3 4">
    <name type="scientific">Apodospora peruviana</name>
    <dbReference type="NCBI Taxonomy" id="516989"/>
    <lineage>
        <taxon>Eukaryota</taxon>
        <taxon>Fungi</taxon>
        <taxon>Dikarya</taxon>
        <taxon>Ascomycota</taxon>
        <taxon>Pezizomycotina</taxon>
        <taxon>Sordariomycetes</taxon>
        <taxon>Sordariomycetidae</taxon>
        <taxon>Sordariales</taxon>
        <taxon>Lasiosphaeriaceae</taxon>
        <taxon>Apodospora</taxon>
    </lineage>
</organism>
<proteinExistence type="predicted"/>
<dbReference type="GO" id="GO:0070372">
    <property type="term" value="P:regulation of ERK1 and ERK2 cascade"/>
    <property type="evidence" value="ECO:0007669"/>
    <property type="project" value="TreeGrafter"/>
</dbReference>
<evidence type="ECO:0000313" key="4">
    <source>
        <dbReference type="Proteomes" id="UP001283341"/>
    </source>
</evidence>
<evidence type="ECO:0000256" key="1">
    <source>
        <dbReference type="SAM" id="MobiDB-lite"/>
    </source>
</evidence>
<dbReference type="GO" id="GO:0062026">
    <property type="term" value="P:negative regulation of SCF-dependent proteasomal ubiquitin-dependent catabolic process"/>
    <property type="evidence" value="ECO:0007669"/>
    <property type="project" value="TreeGrafter"/>
</dbReference>
<evidence type="ECO:0000259" key="2">
    <source>
        <dbReference type="SMART" id="SM00195"/>
    </source>
</evidence>
<dbReference type="GO" id="GO:0005737">
    <property type="term" value="C:cytoplasm"/>
    <property type="evidence" value="ECO:0007669"/>
    <property type="project" value="TreeGrafter"/>
</dbReference>
<protein>
    <submittedName>
        <fullName evidence="3">Protein-tyrosine phosphatase-like protein</fullName>
    </submittedName>
</protein>
<dbReference type="PANTHER" id="PTHR46588">
    <property type="entry name" value="SERINE/THREONINE/TYROSINE-INTERACTING PROTEIN"/>
    <property type="match status" value="1"/>
</dbReference>
<gene>
    <name evidence="3" type="ORF">B0H66DRAFT_265483</name>
</gene>